<evidence type="ECO:0000256" key="4">
    <source>
        <dbReference type="SAM" id="MobiDB-lite"/>
    </source>
</evidence>
<evidence type="ECO:0000313" key="7">
    <source>
        <dbReference type="Proteomes" id="UP001208570"/>
    </source>
</evidence>
<dbReference type="GO" id="GO:0005634">
    <property type="term" value="C:nucleus"/>
    <property type="evidence" value="ECO:0007669"/>
    <property type="project" value="UniProtKB-SubCell"/>
</dbReference>
<protein>
    <recommendedName>
        <fullName evidence="5">Pre-rRNA-processing protein RIX1 N-terminal domain-containing protein</fullName>
    </recommendedName>
</protein>
<comment type="similarity">
    <text evidence="2">Belongs to the RIX1/PELP1 family.</text>
</comment>
<evidence type="ECO:0000259" key="5">
    <source>
        <dbReference type="Pfam" id="PF08167"/>
    </source>
</evidence>
<feature type="compositionally biased region" description="Polar residues" evidence="4">
    <location>
        <begin position="713"/>
        <end position="725"/>
    </location>
</feature>
<accession>A0AAD9NFV2</accession>
<feature type="compositionally biased region" description="Basic and acidic residues" evidence="4">
    <location>
        <begin position="644"/>
        <end position="666"/>
    </location>
</feature>
<dbReference type="InterPro" id="IPR016024">
    <property type="entry name" value="ARM-type_fold"/>
</dbReference>
<feature type="domain" description="Pre-rRNA-processing protein RIX1 N-terminal" evidence="5">
    <location>
        <begin position="53"/>
        <end position="178"/>
    </location>
</feature>
<reference evidence="6" key="1">
    <citation type="journal article" date="2023" name="Mol. Biol. Evol.">
        <title>Third-Generation Sequencing Reveals the Adaptive Role of the Epigenome in Three Deep-Sea Polychaetes.</title>
        <authorList>
            <person name="Perez M."/>
            <person name="Aroh O."/>
            <person name="Sun Y."/>
            <person name="Lan Y."/>
            <person name="Juniper S.K."/>
            <person name="Young C.R."/>
            <person name="Angers B."/>
            <person name="Qian P.Y."/>
        </authorList>
    </citation>
    <scope>NUCLEOTIDE SEQUENCE</scope>
    <source>
        <strain evidence="6">P08H-3</strain>
    </source>
</reference>
<dbReference type="SUPFAM" id="SSF48371">
    <property type="entry name" value="ARM repeat"/>
    <property type="match status" value="1"/>
</dbReference>
<dbReference type="EMBL" id="JAODUP010000047">
    <property type="protein sequence ID" value="KAK2165654.1"/>
    <property type="molecule type" value="Genomic_DNA"/>
</dbReference>
<keyword evidence="7" id="KW-1185">Reference proteome</keyword>
<feature type="compositionally biased region" description="Acidic residues" evidence="4">
    <location>
        <begin position="776"/>
        <end position="785"/>
    </location>
</feature>
<organism evidence="6 7">
    <name type="scientific">Paralvinella palmiformis</name>
    <dbReference type="NCBI Taxonomy" id="53620"/>
    <lineage>
        <taxon>Eukaryota</taxon>
        <taxon>Metazoa</taxon>
        <taxon>Spiralia</taxon>
        <taxon>Lophotrochozoa</taxon>
        <taxon>Annelida</taxon>
        <taxon>Polychaeta</taxon>
        <taxon>Sedentaria</taxon>
        <taxon>Canalipalpata</taxon>
        <taxon>Terebellida</taxon>
        <taxon>Terebelliformia</taxon>
        <taxon>Alvinellidae</taxon>
        <taxon>Paralvinella</taxon>
    </lineage>
</organism>
<feature type="compositionally biased region" description="Polar residues" evidence="4">
    <location>
        <begin position="734"/>
        <end position="766"/>
    </location>
</feature>
<comment type="subcellular location">
    <subcellularLocation>
        <location evidence="1">Nucleus</location>
    </subcellularLocation>
</comment>
<evidence type="ECO:0000256" key="1">
    <source>
        <dbReference type="ARBA" id="ARBA00004123"/>
    </source>
</evidence>
<sequence length="812" mass="90024">MEPQLFCMQHRMRSLDRLGVNQCSYDLAWLERSRDHRTTSETISYAHSCINASKSRLKGLLLLHQILDQCDSPIFQEHALSWSQMLLSVLQSYNSDAVHQMAAEVLSELLHHAVTFPAISRDLATSLVPTIIPTLLDVGTECELSAFRCLKTCLHFFTGACSTLKNKIEAKLREGLLKAKASSEALSIITECYTLLALCGGGGDKKDIDSYRRPASRLFTVDCPDAEPTRTQMLVHHYRVLAQTMATMLRPSVSVTLHVPVEDILTIICRATSISPKFLMTRPTHQRVLLCSVLPTIYKMSLHMLKHLITCVETGLILHCSVINKLLIQILDSVAGCTDGGDGNHDNPFSELKQSVYEVASTWLIVAGTTSAMVIVAGDFIDHILTDARPRVETIKSISGSKILEAAEQILGKRKKKKGKGSKEYLQSSWQHKSKPFANWELCSKALEALRQLMIHCGTELKPFDHKKIQDFIIPPLLSISQCSETVAPPYGHPDCRKRLYSVLEASVLVPSALWPPPIHVALSVFSKAAVCESDLETRSYCHQALVICQNLVHPRIPPLVAPQSVADLVERYRCLSSAAETDQFQQPGSVNPDLQYTVSHTNNVQDLDGHILDTSVMDHDGVQTDDIQKEATQNEEGVAVEMSSKEEGERCIGEEEQQMSEKEGDPFEEVIELSSSDRDDGDNDGDDDDDDEEGDSNSGDKGNITEDDKNIKQSNQEDQPQQIIISDPGSDPECNQTSELTASQQSTYNAPTEFQNKSMDNSHSTSGKRKHEILEDNDIAEIGDGEPSTKKQIEDVDLMLQSFVDADPDVD</sequence>
<feature type="region of interest" description="Disordered" evidence="4">
    <location>
        <begin position="631"/>
        <end position="792"/>
    </location>
</feature>
<dbReference type="PANTHER" id="PTHR34105">
    <property type="entry name" value="PROLINE-, GLUTAMIC ACID- AND LEUCINE-RICH PROTEIN 1"/>
    <property type="match status" value="1"/>
</dbReference>
<dbReference type="InterPro" id="IPR012583">
    <property type="entry name" value="RIX1_N"/>
</dbReference>
<dbReference type="Proteomes" id="UP001208570">
    <property type="component" value="Unassembled WGS sequence"/>
</dbReference>
<comment type="caution">
    <text evidence="6">The sequence shown here is derived from an EMBL/GenBank/DDBJ whole genome shotgun (WGS) entry which is preliminary data.</text>
</comment>
<name>A0AAD9NFV2_9ANNE</name>
<dbReference type="PANTHER" id="PTHR34105:SF1">
    <property type="entry name" value="PROLINE-, GLUTAMIC ACID- AND LEUCINE-RICH PROTEIN 1"/>
    <property type="match status" value="1"/>
</dbReference>
<evidence type="ECO:0000313" key="6">
    <source>
        <dbReference type="EMBL" id="KAK2165654.1"/>
    </source>
</evidence>
<dbReference type="Pfam" id="PF08167">
    <property type="entry name" value="RIX1"/>
    <property type="match status" value="1"/>
</dbReference>
<gene>
    <name evidence="6" type="ORF">LSH36_47g06018</name>
</gene>
<dbReference type="AlphaFoldDB" id="A0AAD9NFV2"/>
<proteinExistence type="inferred from homology"/>
<dbReference type="GO" id="GO:0006364">
    <property type="term" value="P:rRNA processing"/>
    <property type="evidence" value="ECO:0007669"/>
    <property type="project" value="TreeGrafter"/>
</dbReference>
<evidence type="ECO:0000256" key="2">
    <source>
        <dbReference type="ARBA" id="ARBA00010511"/>
    </source>
</evidence>
<feature type="compositionally biased region" description="Acidic residues" evidence="4">
    <location>
        <begin position="680"/>
        <end position="696"/>
    </location>
</feature>
<keyword evidence="3" id="KW-0539">Nucleus</keyword>
<evidence type="ECO:0000256" key="3">
    <source>
        <dbReference type="ARBA" id="ARBA00023242"/>
    </source>
</evidence>